<evidence type="ECO:0000313" key="9">
    <source>
        <dbReference type="EMBL" id="KEQ99932.1"/>
    </source>
</evidence>
<evidence type="ECO:0000256" key="3">
    <source>
        <dbReference type="ARBA" id="ARBA00022989"/>
    </source>
</evidence>
<evidence type="ECO:0000256" key="7">
    <source>
        <dbReference type="SAM" id="Phobius"/>
    </source>
</evidence>
<feature type="region of interest" description="Disordered" evidence="6">
    <location>
        <begin position="216"/>
        <end position="244"/>
    </location>
</feature>
<feature type="transmembrane region" description="Helical" evidence="7">
    <location>
        <begin position="129"/>
        <end position="154"/>
    </location>
</feature>
<comment type="similarity">
    <text evidence="5">Belongs to the SAT4 family.</text>
</comment>
<dbReference type="HOGENOM" id="CLU_616740_0_0_1"/>
<keyword evidence="4 7" id="KW-0472">Membrane</keyword>
<evidence type="ECO:0000256" key="5">
    <source>
        <dbReference type="ARBA" id="ARBA00038359"/>
    </source>
</evidence>
<dbReference type="GO" id="GO:0016020">
    <property type="term" value="C:membrane"/>
    <property type="evidence" value="ECO:0007669"/>
    <property type="project" value="UniProtKB-SubCell"/>
</dbReference>
<dbReference type="Proteomes" id="UP000030641">
    <property type="component" value="Unassembled WGS sequence"/>
</dbReference>
<feature type="compositionally biased region" description="Polar residues" evidence="6">
    <location>
        <begin position="222"/>
        <end position="233"/>
    </location>
</feature>
<evidence type="ECO:0000256" key="6">
    <source>
        <dbReference type="SAM" id="MobiDB-lite"/>
    </source>
</evidence>
<evidence type="ECO:0000256" key="2">
    <source>
        <dbReference type="ARBA" id="ARBA00022692"/>
    </source>
</evidence>
<organism evidence="9 10">
    <name type="scientific">Aureobasidium subglaciale (strain EXF-2481)</name>
    <name type="common">Aureobasidium pullulans var. subglaciale</name>
    <dbReference type="NCBI Taxonomy" id="1043005"/>
    <lineage>
        <taxon>Eukaryota</taxon>
        <taxon>Fungi</taxon>
        <taxon>Dikarya</taxon>
        <taxon>Ascomycota</taxon>
        <taxon>Pezizomycotina</taxon>
        <taxon>Dothideomycetes</taxon>
        <taxon>Dothideomycetidae</taxon>
        <taxon>Dothideales</taxon>
        <taxon>Saccotheciaceae</taxon>
        <taxon>Aureobasidium</taxon>
    </lineage>
</organism>
<sequence>MSLSPEIQALLAAPALVPPTGITADFDNPPNKNCLAWIVTTLCMAFATFSGAYWCTAYAGYKMIFYPGYYVHQWNLCNGDLVEPFYLILMYGCAYSATLALVKTAILIDWCRFFVIGDSRTGYFWRISAFLKIGVSVVFGVGLLACIAASIRLSTTITFSHEADRMYFIGPLLFWACAEMTCGFFILSVPCMPSMVKHSGLPGLIDSFRSQGSKFYSSSSSNLRNAVSHTSDLPSRKTSRGLPRSADYYHNIDEEHGTMSLQALGRSKSQTNLRHGVLQRSYRPQAPAAPGSCVEAVKACFVSTTEPANGKSPQSTAPDQTKAASSDSSASDSAKAIILDLIKATEAKCSARDGLILRLSRAQIELCETQIQQRGVDIDRASKIIVQLHLDMDRWTREKVNAMAAKSRAENLLLLLQQKNKRHDEKLSDEVVEKQSAMKPEEID</sequence>
<dbReference type="Pfam" id="PF20684">
    <property type="entry name" value="Fung_rhodopsin"/>
    <property type="match status" value="1"/>
</dbReference>
<protein>
    <recommendedName>
        <fullName evidence="8">Rhodopsin domain-containing protein</fullName>
    </recommendedName>
</protein>
<evidence type="ECO:0000256" key="1">
    <source>
        <dbReference type="ARBA" id="ARBA00004141"/>
    </source>
</evidence>
<evidence type="ECO:0000256" key="4">
    <source>
        <dbReference type="ARBA" id="ARBA00023136"/>
    </source>
</evidence>
<feature type="domain" description="Rhodopsin" evidence="8">
    <location>
        <begin position="131"/>
        <end position="197"/>
    </location>
</feature>
<dbReference type="EMBL" id="KL584750">
    <property type="protein sequence ID" value="KEQ99932.1"/>
    <property type="molecule type" value="Genomic_DNA"/>
</dbReference>
<feature type="region of interest" description="Disordered" evidence="6">
    <location>
        <begin position="305"/>
        <end position="329"/>
    </location>
</feature>
<feature type="transmembrane region" description="Helical" evidence="7">
    <location>
        <begin position="85"/>
        <end position="108"/>
    </location>
</feature>
<dbReference type="AlphaFoldDB" id="A0A074Z0N0"/>
<accession>A0A074Z0N0</accession>
<keyword evidence="10" id="KW-1185">Reference proteome</keyword>
<keyword evidence="3 7" id="KW-1133">Transmembrane helix</keyword>
<feature type="compositionally biased region" description="Basic and acidic residues" evidence="6">
    <location>
        <begin position="422"/>
        <end position="433"/>
    </location>
</feature>
<dbReference type="PANTHER" id="PTHR33048:SF47">
    <property type="entry name" value="INTEGRAL MEMBRANE PROTEIN-RELATED"/>
    <property type="match status" value="1"/>
</dbReference>
<dbReference type="InterPro" id="IPR052337">
    <property type="entry name" value="SAT4-like"/>
</dbReference>
<evidence type="ECO:0000313" key="10">
    <source>
        <dbReference type="Proteomes" id="UP000030641"/>
    </source>
</evidence>
<dbReference type="GeneID" id="25371353"/>
<feature type="region of interest" description="Disordered" evidence="6">
    <location>
        <begin position="422"/>
        <end position="444"/>
    </location>
</feature>
<dbReference type="InterPro" id="IPR049326">
    <property type="entry name" value="Rhodopsin_dom_fungi"/>
</dbReference>
<dbReference type="PANTHER" id="PTHR33048">
    <property type="entry name" value="PTH11-LIKE INTEGRAL MEMBRANE PROTEIN (AFU_ORTHOLOGUE AFUA_5G11245)"/>
    <property type="match status" value="1"/>
</dbReference>
<feature type="transmembrane region" description="Helical" evidence="7">
    <location>
        <begin position="35"/>
        <end position="61"/>
    </location>
</feature>
<dbReference type="OrthoDB" id="4682787at2759"/>
<gene>
    <name evidence="9" type="ORF">AUEXF2481DRAFT_76487</name>
</gene>
<dbReference type="InParanoid" id="A0A074Z0N0"/>
<feature type="compositionally biased region" description="Polar residues" evidence="6">
    <location>
        <begin position="305"/>
        <end position="319"/>
    </location>
</feature>
<feature type="transmembrane region" description="Helical" evidence="7">
    <location>
        <begin position="166"/>
        <end position="187"/>
    </location>
</feature>
<dbReference type="STRING" id="1043005.A0A074Z0N0"/>
<evidence type="ECO:0000259" key="8">
    <source>
        <dbReference type="Pfam" id="PF20684"/>
    </source>
</evidence>
<name>A0A074Z0N0_AURSE</name>
<dbReference type="RefSeq" id="XP_013348313.1">
    <property type="nucleotide sequence ID" value="XM_013492859.1"/>
</dbReference>
<reference evidence="9 10" key="1">
    <citation type="journal article" date="2014" name="BMC Genomics">
        <title>Genome sequencing of four Aureobasidium pullulans varieties: biotechnological potential, stress tolerance, and description of new species.</title>
        <authorList>
            <person name="Gostin Ar C."/>
            <person name="Ohm R.A."/>
            <person name="Kogej T."/>
            <person name="Sonjak S."/>
            <person name="Turk M."/>
            <person name="Zajc J."/>
            <person name="Zalar P."/>
            <person name="Grube M."/>
            <person name="Sun H."/>
            <person name="Han J."/>
            <person name="Sharma A."/>
            <person name="Chiniquy J."/>
            <person name="Ngan C.Y."/>
            <person name="Lipzen A."/>
            <person name="Barry K."/>
            <person name="Grigoriev I.V."/>
            <person name="Gunde-Cimerman N."/>
        </authorList>
    </citation>
    <scope>NUCLEOTIDE SEQUENCE [LARGE SCALE GENOMIC DNA]</scope>
    <source>
        <strain evidence="9 10">EXF-2481</strain>
    </source>
</reference>
<comment type="subcellular location">
    <subcellularLocation>
        <location evidence="1">Membrane</location>
        <topology evidence="1">Multi-pass membrane protein</topology>
    </subcellularLocation>
</comment>
<keyword evidence="2 7" id="KW-0812">Transmembrane</keyword>
<proteinExistence type="inferred from homology"/>